<sequence>MLVNSPDALIILGTLVLALLLVYFAYNSRLIGDDLPPGPRPLPFIGNAHQVPSEHPEKTFAKWGTQYGDVIYVKMLATPTLVINSIEVAQDLLDRRGRRYSGRPYFTVISDLLGWGEAITSLQLGERLRKQRRWLHESFYDKSALDMAQPTQLREAKVLLQCLLDNPECYSEHLNRFTRSIMLETIYGHTVTSRDDKYMQIADRALKGTNDVAAAGTNIVDALPILRHVPSWMLGRGIARLLKETRPGVLAAHKEPYALVANAMAAGESKPSMVRSLIEEYASKDTLAQERWDIMSASAMSYLGTSNDSHAHILTNVTLMAFILTMILFPSALVKAQEEIDYVIGNERLPTYDDRESLPYLECLLQEVYRWHSPIQFGLPHEVTEEDNYRGYRIPKGTMVMANLWLMTRNPELYPNPEAFRPERFLGLSPDEAKQMDPRNLVFGFGRRICPGRRFADASIWLAIASIVATFNVRKVRDAEGRETDPVVEFTSGSVSHPHDFECSITPRSERAARLIRAGAR</sequence>
<keyword evidence="9 14" id="KW-0560">Oxidoreductase</keyword>
<evidence type="ECO:0000256" key="1">
    <source>
        <dbReference type="ARBA" id="ARBA00001971"/>
    </source>
</evidence>
<feature type="transmembrane region" description="Helical" evidence="15">
    <location>
        <begin position="6"/>
        <end position="26"/>
    </location>
</feature>
<evidence type="ECO:0000256" key="5">
    <source>
        <dbReference type="ARBA" id="ARBA00022617"/>
    </source>
</evidence>
<name>A0A165QF57_9APHY</name>
<protein>
    <submittedName>
        <fullName evidence="16">Cytochrome P450</fullName>
    </submittedName>
</protein>
<evidence type="ECO:0000256" key="6">
    <source>
        <dbReference type="ARBA" id="ARBA00022692"/>
    </source>
</evidence>
<evidence type="ECO:0000256" key="13">
    <source>
        <dbReference type="PIRSR" id="PIRSR602401-1"/>
    </source>
</evidence>
<dbReference type="InterPro" id="IPR001128">
    <property type="entry name" value="Cyt_P450"/>
</dbReference>
<reference evidence="16 17" key="1">
    <citation type="journal article" date="2016" name="Mol. Biol. Evol.">
        <title>Comparative Genomics of Early-Diverging Mushroom-Forming Fungi Provides Insights into the Origins of Lignocellulose Decay Capabilities.</title>
        <authorList>
            <person name="Nagy L.G."/>
            <person name="Riley R."/>
            <person name="Tritt A."/>
            <person name="Adam C."/>
            <person name="Daum C."/>
            <person name="Floudas D."/>
            <person name="Sun H."/>
            <person name="Yadav J.S."/>
            <person name="Pangilinan J."/>
            <person name="Larsson K.H."/>
            <person name="Matsuura K."/>
            <person name="Barry K."/>
            <person name="Labutti K."/>
            <person name="Kuo R."/>
            <person name="Ohm R.A."/>
            <person name="Bhattacharya S.S."/>
            <person name="Shirouzu T."/>
            <person name="Yoshinaga Y."/>
            <person name="Martin F.M."/>
            <person name="Grigoriev I.V."/>
            <person name="Hibbett D.S."/>
        </authorList>
    </citation>
    <scope>NUCLEOTIDE SEQUENCE [LARGE SCALE GENOMIC DNA]</scope>
    <source>
        <strain evidence="16 17">L-15889</strain>
    </source>
</reference>
<dbReference type="Proteomes" id="UP000076727">
    <property type="component" value="Unassembled WGS sequence"/>
</dbReference>
<dbReference type="InterPro" id="IPR050364">
    <property type="entry name" value="Cytochrome_P450_fung"/>
</dbReference>
<evidence type="ECO:0000256" key="3">
    <source>
        <dbReference type="ARBA" id="ARBA00005179"/>
    </source>
</evidence>
<evidence type="ECO:0000256" key="11">
    <source>
        <dbReference type="ARBA" id="ARBA00023033"/>
    </source>
</evidence>
<evidence type="ECO:0000256" key="2">
    <source>
        <dbReference type="ARBA" id="ARBA00004167"/>
    </source>
</evidence>
<evidence type="ECO:0000256" key="12">
    <source>
        <dbReference type="ARBA" id="ARBA00023136"/>
    </source>
</evidence>
<evidence type="ECO:0000256" key="4">
    <source>
        <dbReference type="ARBA" id="ARBA00010617"/>
    </source>
</evidence>
<evidence type="ECO:0000256" key="9">
    <source>
        <dbReference type="ARBA" id="ARBA00023002"/>
    </source>
</evidence>
<comment type="similarity">
    <text evidence="4 14">Belongs to the cytochrome P450 family.</text>
</comment>
<dbReference type="GO" id="GO:0016020">
    <property type="term" value="C:membrane"/>
    <property type="evidence" value="ECO:0007669"/>
    <property type="project" value="UniProtKB-SubCell"/>
</dbReference>
<keyword evidence="6 15" id="KW-0812">Transmembrane</keyword>
<keyword evidence="10 13" id="KW-0408">Iron</keyword>
<dbReference type="Pfam" id="PF00067">
    <property type="entry name" value="p450"/>
    <property type="match status" value="1"/>
</dbReference>
<dbReference type="PRINTS" id="PR00463">
    <property type="entry name" value="EP450I"/>
</dbReference>
<dbReference type="PANTHER" id="PTHR46300">
    <property type="entry name" value="P450, PUTATIVE (EUROFUNG)-RELATED-RELATED"/>
    <property type="match status" value="1"/>
</dbReference>
<dbReference type="EMBL" id="KV429058">
    <property type="protein sequence ID" value="KZT69384.1"/>
    <property type="molecule type" value="Genomic_DNA"/>
</dbReference>
<evidence type="ECO:0000256" key="10">
    <source>
        <dbReference type="ARBA" id="ARBA00023004"/>
    </source>
</evidence>
<dbReference type="InterPro" id="IPR036396">
    <property type="entry name" value="Cyt_P450_sf"/>
</dbReference>
<accession>A0A165QF57</accession>
<dbReference type="AlphaFoldDB" id="A0A165QF57"/>
<keyword evidence="8 15" id="KW-1133">Transmembrane helix</keyword>
<dbReference type="PANTHER" id="PTHR46300:SF7">
    <property type="entry name" value="P450, PUTATIVE (EUROFUNG)-RELATED"/>
    <property type="match status" value="1"/>
</dbReference>
<dbReference type="Gene3D" id="1.10.630.10">
    <property type="entry name" value="Cytochrome P450"/>
    <property type="match status" value="1"/>
</dbReference>
<dbReference type="InterPro" id="IPR017972">
    <property type="entry name" value="Cyt_P450_CS"/>
</dbReference>
<evidence type="ECO:0000313" key="17">
    <source>
        <dbReference type="Proteomes" id="UP000076727"/>
    </source>
</evidence>
<dbReference type="GO" id="GO:0005506">
    <property type="term" value="F:iron ion binding"/>
    <property type="evidence" value="ECO:0007669"/>
    <property type="project" value="InterPro"/>
</dbReference>
<dbReference type="GO" id="GO:0016705">
    <property type="term" value="F:oxidoreductase activity, acting on paired donors, with incorporation or reduction of molecular oxygen"/>
    <property type="evidence" value="ECO:0007669"/>
    <property type="project" value="InterPro"/>
</dbReference>
<comment type="pathway">
    <text evidence="3">Secondary metabolite biosynthesis.</text>
</comment>
<dbReference type="CDD" id="cd11065">
    <property type="entry name" value="CYP64-like"/>
    <property type="match status" value="1"/>
</dbReference>
<dbReference type="SUPFAM" id="SSF48264">
    <property type="entry name" value="Cytochrome P450"/>
    <property type="match status" value="1"/>
</dbReference>
<keyword evidence="12 15" id="KW-0472">Membrane</keyword>
<evidence type="ECO:0000313" key="16">
    <source>
        <dbReference type="EMBL" id="KZT69384.1"/>
    </source>
</evidence>
<organism evidence="16 17">
    <name type="scientific">Daedalea quercina L-15889</name>
    <dbReference type="NCBI Taxonomy" id="1314783"/>
    <lineage>
        <taxon>Eukaryota</taxon>
        <taxon>Fungi</taxon>
        <taxon>Dikarya</taxon>
        <taxon>Basidiomycota</taxon>
        <taxon>Agaricomycotina</taxon>
        <taxon>Agaricomycetes</taxon>
        <taxon>Polyporales</taxon>
        <taxon>Fomitopsis</taxon>
    </lineage>
</organism>
<keyword evidence="5 13" id="KW-0349">Heme</keyword>
<keyword evidence="17" id="KW-1185">Reference proteome</keyword>
<dbReference type="STRING" id="1314783.A0A165QF57"/>
<evidence type="ECO:0000256" key="7">
    <source>
        <dbReference type="ARBA" id="ARBA00022723"/>
    </source>
</evidence>
<comment type="cofactor">
    <cofactor evidence="1 13">
        <name>heme</name>
        <dbReference type="ChEBI" id="CHEBI:30413"/>
    </cofactor>
</comment>
<dbReference type="GO" id="GO:0020037">
    <property type="term" value="F:heme binding"/>
    <property type="evidence" value="ECO:0007669"/>
    <property type="project" value="InterPro"/>
</dbReference>
<dbReference type="InterPro" id="IPR002401">
    <property type="entry name" value="Cyt_P450_E_grp-I"/>
</dbReference>
<dbReference type="PROSITE" id="PS00086">
    <property type="entry name" value="CYTOCHROME_P450"/>
    <property type="match status" value="1"/>
</dbReference>
<dbReference type="GO" id="GO:0004497">
    <property type="term" value="F:monooxygenase activity"/>
    <property type="evidence" value="ECO:0007669"/>
    <property type="project" value="UniProtKB-KW"/>
</dbReference>
<evidence type="ECO:0000256" key="15">
    <source>
        <dbReference type="SAM" id="Phobius"/>
    </source>
</evidence>
<keyword evidence="7 13" id="KW-0479">Metal-binding</keyword>
<evidence type="ECO:0000256" key="14">
    <source>
        <dbReference type="RuleBase" id="RU000461"/>
    </source>
</evidence>
<keyword evidence="11 14" id="KW-0503">Monooxygenase</keyword>
<gene>
    <name evidence="16" type="ORF">DAEQUDRAFT_786018</name>
</gene>
<feature type="binding site" description="axial binding residue" evidence="13">
    <location>
        <position position="450"/>
    </location>
    <ligand>
        <name>heme</name>
        <dbReference type="ChEBI" id="CHEBI:30413"/>
    </ligand>
    <ligandPart>
        <name>Fe</name>
        <dbReference type="ChEBI" id="CHEBI:18248"/>
    </ligandPart>
</feature>
<evidence type="ECO:0000256" key="8">
    <source>
        <dbReference type="ARBA" id="ARBA00022989"/>
    </source>
</evidence>
<proteinExistence type="inferred from homology"/>
<comment type="subcellular location">
    <subcellularLocation>
        <location evidence="2">Membrane</location>
        <topology evidence="2">Single-pass membrane protein</topology>
    </subcellularLocation>
</comment>
<dbReference type="OrthoDB" id="2789670at2759"/>